<dbReference type="PANTHER" id="PTHR11129">
    <property type="entry name" value="PROTEIN FARNESYLTRANSFERASE ALPHA SUBUNIT/RAB GERANYLGERANYL TRANSFERASE ALPHA SUBUNIT"/>
    <property type="match status" value="1"/>
</dbReference>
<dbReference type="PANTHER" id="PTHR11129:SF1">
    <property type="entry name" value="PROTEIN FARNESYLTRANSFERASE_GERANYLGERANYLTRANSFERASE TYPE-1 SUBUNIT ALPHA"/>
    <property type="match status" value="1"/>
</dbReference>
<evidence type="ECO:0000256" key="14">
    <source>
        <dbReference type="SAM" id="MobiDB-lite"/>
    </source>
</evidence>
<evidence type="ECO:0000256" key="3">
    <source>
        <dbReference type="ARBA" id="ARBA00012700"/>
    </source>
</evidence>
<feature type="region of interest" description="Disordered" evidence="14">
    <location>
        <begin position="1"/>
        <end position="44"/>
    </location>
</feature>
<dbReference type="EMBL" id="CAJVCH010571175">
    <property type="protein sequence ID" value="CAG7836842.1"/>
    <property type="molecule type" value="Genomic_DNA"/>
</dbReference>
<comment type="similarity">
    <text evidence="2">Belongs to the protein prenyltransferase subunit alpha family.</text>
</comment>
<evidence type="ECO:0000256" key="5">
    <source>
        <dbReference type="ARBA" id="ARBA00022602"/>
    </source>
</evidence>
<feature type="compositionally biased region" description="Acidic residues" evidence="14">
    <location>
        <begin position="9"/>
        <end position="19"/>
    </location>
</feature>
<keyword evidence="7" id="KW-0677">Repeat</keyword>
<evidence type="ECO:0000256" key="11">
    <source>
        <dbReference type="ARBA" id="ARBA00042436"/>
    </source>
</evidence>
<evidence type="ECO:0000256" key="13">
    <source>
        <dbReference type="ARBA" id="ARBA00043219"/>
    </source>
</evidence>
<protein>
    <recommendedName>
        <fullName evidence="9">Protein farnesyltransferase/geranylgeranyltransferase type-1 subunit alpha</fullName>
        <ecNumber evidence="4">2.5.1.58</ecNumber>
        <ecNumber evidence="3">2.5.1.59</ecNumber>
    </recommendedName>
    <alternativeName>
        <fullName evidence="12">CAAX farnesyltransferase subunit alpha</fullName>
    </alternativeName>
    <alternativeName>
        <fullName evidence="11">FTase-alpha</fullName>
    </alternativeName>
    <alternativeName>
        <fullName evidence="10">Ras proteins prenyltransferase subunit alpha</fullName>
    </alternativeName>
    <alternativeName>
        <fullName evidence="13">Type I protein geranyl-geranyltransferase subunit alpha</fullName>
    </alternativeName>
</protein>
<accession>A0A8J2LUK2</accession>
<dbReference type="Proteomes" id="UP000708208">
    <property type="component" value="Unassembled WGS sequence"/>
</dbReference>
<evidence type="ECO:0000313" key="16">
    <source>
        <dbReference type="Proteomes" id="UP000708208"/>
    </source>
</evidence>
<dbReference type="GO" id="GO:0004662">
    <property type="term" value="F:CAAX-protein geranylgeranyltransferase activity"/>
    <property type="evidence" value="ECO:0007669"/>
    <property type="project" value="UniProtKB-EC"/>
</dbReference>
<proteinExistence type="inferred from homology"/>
<dbReference type="GO" id="GO:0004660">
    <property type="term" value="F:protein farnesyltransferase activity"/>
    <property type="evidence" value="ECO:0007669"/>
    <property type="project" value="UniProtKB-EC"/>
</dbReference>
<keyword evidence="5" id="KW-0637">Prenyltransferase</keyword>
<dbReference type="InterPro" id="IPR002088">
    <property type="entry name" value="Prenyl_trans_a"/>
</dbReference>
<evidence type="ECO:0000256" key="4">
    <source>
        <dbReference type="ARBA" id="ARBA00012702"/>
    </source>
</evidence>
<evidence type="ECO:0000256" key="6">
    <source>
        <dbReference type="ARBA" id="ARBA00022679"/>
    </source>
</evidence>
<dbReference type="GO" id="GO:0005965">
    <property type="term" value="C:protein farnesyltransferase complex"/>
    <property type="evidence" value="ECO:0007669"/>
    <property type="project" value="TreeGrafter"/>
</dbReference>
<comment type="caution">
    <text evidence="15">The sequence shown here is derived from an EMBL/GenBank/DDBJ whole genome shotgun (WGS) entry which is preliminary data.</text>
</comment>
<evidence type="ECO:0000256" key="12">
    <source>
        <dbReference type="ARBA" id="ARBA00043086"/>
    </source>
</evidence>
<dbReference type="GO" id="GO:0005953">
    <property type="term" value="C:CAAX-protein geranylgeranyltransferase complex"/>
    <property type="evidence" value="ECO:0007669"/>
    <property type="project" value="TreeGrafter"/>
</dbReference>
<evidence type="ECO:0000256" key="8">
    <source>
        <dbReference type="ARBA" id="ARBA00022842"/>
    </source>
</evidence>
<evidence type="ECO:0000256" key="1">
    <source>
        <dbReference type="ARBA" id="ARBA00001946"/>
    </source>
</evidence>
<evidence type="ECO:0000256" key="9">
    <source>
        <dbReference type="ARBA" id="ARBA00040965"/>
    </source>
</evidence>
<evidence type="ECO:0000256" key="2">
    <source>
        <dbReference type="ARBA" id="ARBA00006734"/>
    </source>
</evidence>
<dbReference type="Pfam" id="PF01239">
    <property type="entry name" value="PPTA"/>
    <property type="match status" value="5"/>
</dbReference>
<dbReference type="PROSITE" id="PS51147">
    <property type="entry name" value="PFTA"/>
    <property type="match status" value="5"/>
</dbReference>
<comment type="cofactor">
    <cofactor evidence="1">
        <name>Mg(2+)</name>
        <dbReference type="ChEBI" id="CHEBI:18420"/>
    </cofactor>
</comment>
<dbReference type="EC" id="2.5.1.58" evidence="4"/>
<keyword evidence="8" id="KW-0460">Magnesium</keyword>
<name>A0A8J2LUK2_9HEXA</name>
<dbReference type="AlphaFoldDB" id="A0A8J2LUK2"/>
<dbReference type="EC" id="2.5.1.59" evidence="3"/>
<keyword evidence="16" id="KW-1185">Reference proteome</keyword>
<reference evidence="15" key="1">
    <citation type="submission" date="2021-06" db="EMBL/GenBank/DDBJ databases">
        <authorList>
            <person name="Hodson N. C."/>
            <person name="Mongue J. A."/>
            <person name="Jaron S. K."/>
        </authorList>
    </citation>
    <scope>NUCLEOTIDE SEQUENCE</scope>
</reference>
<keyword evidence="6" id="KW-0808">Transferase</keyword>
<evidence type="ECO:0000256" key="7">
    <source>
        <dbReference type="ARBA" id="ARBA00022737"/>
    </source>
</evidence>
<evidence type="ECO:0000256" key="10">
    <source>
        <dbReference type="ARBA" id="ARBA00041392"/>
    </source>
</evidence>
<organism evidence="15 16">
    <name type="scientific">Allacma fusca</name>
    <dbReference type="NCBI Taxonomy" id="39272"/>
    <lineage>
        <taxon>Eukaryota</taxon>
        <taxon>Metazoa</taxon>
        <taxon>Ecdysozoa</taxon>
        <taxon>Arthropoda</taxon>
        <taxon>Hexapoda</taxon>
        <taxon>Collembola</taxon>
        <taxon>Symphypleona</taxon>
        <taxon>Sminthuridae</taxon>
        <taxon>Allacma</taxon>
    </lineage>
</organism>
<feature type="compositionally biased region" description="Basic and acidic residues" evidence="14">
    <location>
        <begin position="20"/>
        <end position="32"/>
    </location>
</feature>
<gene>
    <name evidence="15" type="ORF">AFUS01_LOCUS46036</name>
</gene>
<sequence>MASDPGNNYEDDVDDDSYEDSNHTLFRERPEWSDIEPVEQDDGPYPAVKISYSPKFKDAYDYLRAIIKKGEKTPRVLTLTSVCINFNAANYTAWQYRRDVLKELKIPDKVSNQSLPRDFEEEIGFSRDMIEDNNKNYQVWHHRKILVSWASGFDEETNTHTLQDSKDCDFVLMRELRLTSTLLNKDAKNYHAWQHRQWVLRLFGNFENELKYATSLIDIDVRNNSAWNQRFFVVQNLKHKDDKLIQKEIKYTTEQILKAVSNESPWSYLRGLWDMEGKLGEQTEFLERCKQLIQSECPSVPLHVFVLEVYEDRLEKGDQNEEMLHHGKMICDLLAEKLDTIRKGYWGLRKNAFEANGAA</sequence>
<feature type="compositionally biased region" description="Acidic residues" evidence="14">
    <location>
        <begin position="33"/>
        <end position="42"/>
    </location>
</feature>
<evidence type="ECO:0000313" key="15">
    <source>
        <dbReference type="EMBL" id="CAG7836842.1"/>
    </source>
</evidence>
<dbReference type="OrthoDB" id="272289at2759"/>